<sequence>MKKFFRSLLAKYMLIILMAIFLVQFAFIIIGTFFIGIESKFVSEDVPTATEIEEKWHKEANNLQSFSKAEISQHFAQWKKQYPDASMFWVDERGDLVETVDLKEELPQQWTAAFMAKFIKARYGGEPFTVIAFLGKDETNGFIVLELPRKEFQPPLQQASNDYALFVFMGMAVIILLFLFVSFMFFHNIRKRLLNLQASMTTRDVDGLPVQTAVKKYDEIGRLEQTFNEMIQELKEANEREKEEEQLRRELIANLSHDLRTPLTKMRAQIYSLSKENGLGEKQASIDMLEASIVDIDRLIENLMSYTLLIASRYKLEKKEVDVIRLVRECLATWYSVFEKEEFEIEVELQPFENNQWFVDPSWLGRIIDNLLQNVLRHARSGRYIQVKTESTERYDAFLFTDRGKGMQHVSNEKGAGIGLSIVDMMVKGMDLDWEISSTETGTSIKIMKYKKRV</sequence>
<evidence type="ECO:0000259" key="17">
    <source>
        <dbReference type="PROSITE" id="PS50885"/>
    </source>
</evidence>
<keyword evidence="9" id="KW-0418">Kinase</keyword>
<name>A0A920BVT1_9BACI</name>
<dbReference type="InterPro" id="IPR036097">
    <property type="entry name" value="HisK_dim/P_sf"/>
</dbReference>
<accession>A0A920BVT1</accession>
<feature type="transmembrane region" description="Helical" evidence="15">
    <location>
        <begin position="163"/>
        <end position="186"/>
    </location>
</feature>
<organism evidence="18 19">
    <name type="scientific">Robertmurraya siralis</name>
    <dbReference type="NCBI Taxonomy" id="77777"/>
    <lineage>
        <taxon>Bacteria</taxon>
        <taxon>Bacillati</taxon>
        <taxon>Bacillota</taxon>
        <taxon>Bacilli</taxon>
        <taxon>Bacillales</taxon>
        <taxon>Bacillaceae</taxon>
        <taxon>Robertmurraya</taxon>
    </lineage>
</organism>
<dbReference type="Pfam" id="PF00512">
    <property type="entry name" value="HisKA"/>
    <property type="match status" value="1"/>
</dbReference>
<dbReference type="RefSeq" id="WP_095309669.1">
    <property type="nucleotide sequence ID" value="NZ_BORC01000008.1"/>
</dbReference>
<dbReference type="InterPro" id="IPR005467">
    <property type="entry name" value="His_kinase_dom"/>
</dbReference>
<evidence type="ECO:0000256" key="15">
    <source>
        <dbReference type="SAM" id="Phobius"/>
    </source>
</evidence>
<dbReference type="InterPro" id="IPR003661">
    <property type="entry name" value="HisK_dim/P_dom"/>
</dbReference>
<dbReference type="Proteomes" id="UP000682111">
    <property type="component" value="Unassembled WGS sequence"/>
</dbReference>
<keyword evidence="14" id="KW-0175">Coiled coil</keyword>
<dbReference type="OrthoDB" id="14660at2"/>
<proteinExistence type="predicted"/>
<evidence type="ECO:0000256" key="1">
    <source>
        <dbReference type="ARBA" id="ARBA00000085"/>
    </source>
</evidence>
<evidence type="ECO:0000256" key="9">
    <source>
        <dbReference type="ARBA" id="ARBA00022777"/>
    </source>
</evidence>
<comment type="caution">
    <text evidence="18">The sequence shown here is derived from an EMBL/GenBank/DDBJ whole genome shotgun (WGS) entry which is preliminary data.</text>
</comment>
<evidence type="ECO:0000256" key="5">
    <source>
        <dbReference type="ARBA" id="ARBA00022553"/>
    </source>
</evidence>
<dbReference type="AlphaFoldDB" id="A0A920BVT1"/>
<keyword evidence="13 15" id="KW-0472">Membrane</keyword>
<feature type="coiled-coil region" evidence="14">
    <location>
        <begin position="220"/>
        <end position="254"/>
    </location>
</feature>
<comment type="subcellular location">
    <subcellularLocation>
        <location evidence="2">Cell membrane</location>
        <topology evidence="2">Multi-pass membrane protein</topology>
    </subcellularLocation>
</comment>
<keyword evidence="6" id="KW-0808">Transferase</keyword>
<gene>
    <name evidence="18" type="ORF">J27TS8_38240</name>
</gene>
<feature type="transmembrane region" description="Helical" evidence="15">
    <location>
        <begin position="12"/>
        <end position="37"/>
    </location>
</feature>
<dbReference type="CDD" id="cd06225">
    <property type="entry name" value="HAMP"/>
    <property type="match status" value="1"/>
</dbReference>
<evidence type="ECO:0000256" key="14">
    <source>
        <dbReference type="SAM" id="Coils"/>
    </source>
</evidence>
<evidence type="ECO:0000313" key="18">
    <source>
        <dbReference type="EMBL" id="GIN63831.1"/>
    </source>
</evidence>
<dbReference type="EC" id="2.7.13.3" evidence="3"/>
<dbReference type="CDD" id="cd00082">
    <property type="entry name" value="HisKA"/>
    <property type="match status" value="1"/>
</dbReference>
<reference evidence="18" key="1">
    <citation type="submission" date="2021-03" db="EMBL/GenBank/DDBJ databases">
        <title>Antimicrobial resistance genes in bacteria isolated from Japanese honey, and their potential for conferring macrolide and lincosamide resistance in the American foulbrood pathogen Paenibacillus larvae.</title>
        <authorList>
            <person name="Okamoto M."/>
            <person name="Kumagai M."/>
            <person name="Kanamori H."/>
            <person name="Takamatsu D."/>
        </authorList>
    </citation>
    <scope>NUCLEOTIDE SEQUENCE</scope>
    <source>
        <strain evidence="18">J27TS8</strain>
    </source>
</reference>
<dbReference type="Gene3D" id="1.10.287.130">
    <property type="match status" value="1"/>
</dbReference>
<dbReference type="InterPro" id="IPR050398">
    <property type="entry name" value="HssS/ArlS-like"/>
</dbReference>
<keyword evidence="11 15" id="KW-1133">Transmembrane helix</keyword>
<dbReference type="PROSITE" id="PS50885">
    <property type="entry name" value="HAMP"/>
    <property type="match status" value="1"/>
</dbReference>
<comment type="catalytic activity">
    <reaction evidence="1">
        <text>ATP + protein L-histidine = ADP + protein N-phospho-L-histidine.</text>
        <dbReference type="EC" id="2.7.13.3"/>
    </reaction>
</comment>
<keyword evidence="12" id="KW-0902">Two-component regulatory system</keyword>
<dbReference type="SMART" id="SM00388">
    <property type="entry name" value="HisKA"/>
    <property type="match status" value="1"/>
</dbReference>
<evidence type="ECO:0000313" key="19">
    <source>
        <dbReference type="Proteomes" id="UP000682111"/>
    </source>
</evidence>
<keyword evidence="19" id="KW-1185">Reference proteome</keyword>
<evidence type="ECO:0000256" key="12">
    <source>
        <dbReference type="ARBA" id="ARBA00023012"/>
    </source>
</evidence>
<dbReference type="InterPro" id="IPR003660">
    <property type="entry name" value="HAMP_dom"/>
</dbReference>
<dbReference type="PANTHER" id="PTHR45528">
    <property type="entry name" value="SENSOR HISTIDINE KINASE CPXA"/>
    <property type="match status" value="1"/>
</dbReference>
<dbReference type="GO" id="GO:0005886">
    <property type="term" value="C:plasma membrane"/>
    <property type="evidence" value="ECO:0007669"/>
    <property type="project" value="UniProtKB-SubCell"/>
</dbReference>
<dbReference type="EMBL" id="BORC01000008">
    <property type="protein sequence ID" value="GIN63831.1"/>
    <property type="molecule type" value="Genomic_DNA"/>
</dbReference>
<dbReference type="Gene3D" id="3.30.565.10">
    <property type="entry name" value="Histidine kinase-like ATPase, C-terminal domain"/>
    <property type="match status" value="1"/>
</dbReference>
<dbReference type="InterPro" id="IPR003594">
    <property type="entry name" value="HATPase_dom"/>
</dbReference>
<keyword evidence="7 15" id="KW-0812">Transmembrane</keyword>
<evidence type="ECO:0000256" key="10">
    <source>
        <dbReference type="ARBA" id="ARBA00022840"/>
    </source>
</evidence>
<evidence type="ECO:0000256" key="13">
    <source>
        <dbReference type="ARBA" id="ARBA00023136"/>
    </source>
</evidence>
<evidence type="ECO:0000256" key="7">
    <source>
        <dbReference type="ARBA" id="ARBA00022692"/>
    </source>
</evidence>
<dbReference type="GO" id="GO:0000155">
    <property type="term" value="F:phosphorelay sensor kinase activity"/>
    <property type="evidence" value="ECO:0007669"/>
    <property type="project" value="InterPro"/>
</dbReference>
<keyword evidence="4" id="KW-1003">Cell membrane</keyword>
<dbReference type="SUPFAM" id="SSF47384">
    <property type="entry name" value="Homodimeric domain of signal transducing histidine kinase"/>
    <property type="match status" value="1"/>
</dbReference>
<evidence type="ECO:0000259" key="16">
    <source>
        <dbReference type="PROSITE" id="PS50109"/>
    </source>
</evidence>
<evidence type="ECO:0000256" key="3">
    <source>
        <dbReference type="ARBA" id="ARBA00012438"/>
    </source>
</evidence>
<evidence type="ECO:0000256" key="2">
    <source>
        <dbReference type="ARBA" id="ARBA00004651"/>
    </source>
</evidence>
<dbReference type="Pfam" id="PF02518">
    <property type="entry name" value="HATPase_c"/>
    <property type="match status" value="1"/>
</dbReference>
<evidence type="ECO:0000256" key="11">
    <source>
        <dbReference type="ARBA" id="ARBA00022989"/>
    </source>
</evidence>
<dbReference type="SMART" id="SM00387">
    <property type="entry name" value="HATPase_c"/>
    <property type="match status" value="1"/>
</dbReference>
<keyword evidence="10" id="KW-0067">ATP-binding</keyword>
<evidence type="ECO:0000256" key="6">
    <source>
        <dbReference type="ARBA" id="ARBA00022679"/>
    </source>
</evidence>
<dbReference type="GO" id="GO:0005524">
    <property type="term" value="F:ATP binding"/>
    <property type="evidence" value="ECO:0007669"/>
    <property type="project" value="UniProtKB-KW"/>
</dbReference>
<dbReference type="PANTHER" id="PTHR45528:SF1">
    <property type="entry name" value="SENSOR HISTIDINE KINASE CPXA"/>
    <property type="match status" value="1"/>
</dbReference>
<dbReference type="InterPro" id="IPR036890">
    <property type="entry name" value="HATPase_C_sf"/>
</dbReference>
<keyword evidence="5" id="KW-0597">Phosphoprotein</keyword>
<evidence type="ECO:0000256" key="8">
    <source>
        <dbReference type="ARBA" id="ARBA00022741"/>
    </source>
</evidence>
<dbReference type="PROSITE" id="PS50109">
    <property type="entry name" value="HIS_KIN"/>
    <property type="match status" value="1"/>
</dbReference>
<feature type="domain" description="HAMP" evidence="17">
    <location>
        <begin position="187"/>
        <end position="239"/>
    </location>
</feature>
<protein>
    <recommendedName>
        <fullName evidence="3">histidine kinase</fullName>
        <ecNumber evidence="3">2.7.13.3</ecNumber>
    </recommendedName>
</protein>
<evidence type="ECO:0000256" key="4">
    <source>
        <dbReference type="ARBA" id="ARBA00022475"/>
    </source>
</evidence>
<dbReference type="SMART" id="SM00304">
    <property type="entry name" value="HAMP"/>
    <property type="match status" value="1"/>
</dbReference>
<feature type="domain" description="Histidine kinase" evidence="16">
    <location>
        <begin position="254"/>
        <end position="447"/>
    </location>
</feature>
<dbReference type="SUPFAM" id="SSF55874">
    <property type="entry name" value="ATPase domain of HSP90 chaperone/DNA topoisomerase II/histidine kinase"/>
    <property type="match status" value="1"/>
</dbReference>
<keyword evidence="8" id="KW-0547">Nucleotide-binding</keyword>
<dbReference type="Gene3D" id="6.10.340.10">
    <property type="match status" value="1"/>
</dbReference>